<feature type="domain" description="NADPH-dependent FMN reductase-like" evidence="1">
    <location>
        <begin position="4"/>
        <end position="148"/>
    </location>
</feature>
<dbReference type="InterPro" id="IPR005025">
    <property type="entry name" value="FMN_Rdtase-like_dom"/>
</dbReference>
<accession>A0ABV0CUF8</accession>
<dbReference type="SUPFAM" id="SSF52218">
    <property type="entry name" value="Flavoproteins"/>
    <property type="match status" value="1"/>
</dbReference>
<keyword evidence="3" id="KW-1185">Reference proteome</keyword>
<protein>
    <submittedName>
        <fullName evidence="2">NAD(P)H-dependent oxidoreductase</fullName>
    </submittedName>
</protein>
<sequence>MPVKALALNCSLKSDAEAASSTDAMIAVLNEAFAKHEVQVTRTVRVAALDIKPGVSSDEGEGDEWPSLRKELLEHDILIFGGPIWMGQVSSVAKRVLERLDAFLAETDDDGRMPSYSKVAVAAIVGNEDGAHFSSAQLFQSLNDVGFTIPAVAACYWVGEAMGSVDFKDLDKVPNKVTQTAAMVASNAAHLAGVLKTSPYPG</sequence>
<reference evidence="2 3" key="1">
    <citation type="submission" date="2024-05" db="EMBL/GenBank/DDBJ databases">
        <authorList>
            <person name="Park S."/>
        </authorList>
    </citation>
    <scope>NUCLEOTIDE SEQUENCE [LARGE SCALE GENOMIC DNA]</scope>
    <source>
        <strain evidence="2 3">DGU5</strain>
    </source>
</reference>
<proteinExistence type="predicted"/>
<evidence type="ECO:0000313" key="2">
    <source>
        <dbReference type="EMBL" id="MEN7536301.1"/>
    </source>
</evidence>
<evidence type="ECO:0000313" key="3">
    <source>
        <dbReference type="Proteomes" id="UP001484535"/>
    </source>
</evidence>
<dbReference type="Proteomes" id="UP001484535">
    <property type="component" value="Unassembled WGS sequence"/>
</dbReference>
<organism evidence="2 3">
    <name type="scientific">Aurantiacibacter flavus</name>
    <dbReference type="NCBI Taxonomy" id="3145232"/>
    <lineage>
        <taxon>Bacteria</taxon>
        <taxon>Pseudomonadati</taxon>
        <taxon>Pseudomonadota</taxon>
        <taxon>Alphaproteobacteria</taxon>
        <taxon>Sphingomonadales</taxon>
        <taxon>Erythrobacteraceae</taxon>
        <taxon>Aurantiacibacter</taxon>
    </lineage>
</organism>
<dbReference type="EMBL" id="JBDLBR010000001">
    <property type="protein sequence ID" value="MEN7536301.1"/>
    <property type="molecule type" value="Genomic_DNA"/>
</dbReference>
<name>A0ABV0CUF8_9SPHN</name>
<dbReference type="RefSeq" id="WP_346783739.1">
    <property type="nucleotide sequence ID" value="NZ_JBDLBR010000001.1"/>
</dbReference>
<gene>
    <name evidence="2" type="ORF">ABDJ38_03855</name>
</gene>
<dbReference type="Gene3D" id="3.40.50.360">
    <property type="match status" value="1"/>
</dbReference>
<comment type="caution">
    <text evidence="2">The sequence shown here is derived from an EMBL/GenBank/DDBJ whole genome shotgun (WGS) entry which is preliminary data.</text>
</comment>
<evidence type="ECO:0000259" key="1">
    <source>
        <dbReference type="Pfam" id="PF03358"/>
    </source>
</evidence>
<dbReference type="InterPro" id="IPR029039">
    <property type="entry name" value="Flavoprotein-like_sf"/>
</dbReference>
<dbReference type="Pfam" id="PF03358">
    <property type="entry name" value="FMN_red"/>
    <property type="match status" value="1"/>
</dbReference>